<reference evidence="1 2" key="1">
    <citation type="journal article" date="2015" name="Genome Biol. Evol.">
        <title>Comparative Genomics of a Bacterivorous Green Alga Reveals Evolutionary Causalities and Consequences of Phago-Mixotrophic Mode of Nutrition.</title>
        <authorList>
            <person name="Burns J.A."/>
            <person name="Paasch A."/>
            <person name="Narechania A."/>
            <person name="Kim E."/>
        </authorList>
    </citation>
    <scope>NUCLEOTIDE SEQUENCE [LARGE SCALE GENOMIC DNA]</scope>
    <source>
        <strain evidence="1 2">PLY_AMNH</strain>
    </source>
</reference>
<evidence type="ECO:0000313" key="1">
    <source>
        <dbReference type="EMBL" id="KAK3262813.1"/>
    </source>
</evidence>
<dbReference type="AlphaFoldDB" id="A0AAE0FNJ1"/>
<sequence>MTPPSLKPVRNAPAACFAVAVITDLALELSNSGTVAGLGTAEARCAELSVGASSLISAPERRGWQRGMIVLLSLGPERGVWTLERSGASAQQAMALAEEGVANLMGASRRPRLKNAIFKVAAGTGPREGQRQLSQPGTLTQSCKKRITMDIEIIRKHHRSKSNAQIYEEERCHKSIIWEK</sequence>
<accession>A0AAE0FNJ1</accession>
<gene>
    <name evidence="1" type="ORF">CYMTET_28351</name>
</gene>
<evidence type="ECO:0000313" key="2">
    <source>
        <dbReference type="Proteomes" id="UP001190700"/>
    </source>
</evidence>
<proteinExistence type="predicted"/>
<organism evidence="1 2">
    <name type="scientific">Cymbomonas tetramitiformis</name>
    <dbReference type="NCBI Taxonomy" id="36881"/>
    <lineage>
        <taxon>Eukaryota</taxon>
        <taxon>Viridiplantae</taxon>
        <taxon>Chlorophyta</taxon>
        <taxon>Pyramimonadophyceae</taxon>
        <taxon>Pyramimonadales</taxon>
        <taxon>Pyramimonadaceae</taxon>
        <taxon>Cymbomonas</taxon>
    </lineage>
</organism>
<name>A0AAE0FNJ1_9CHLO</name>
<dbReference type="EMBL" id="LGRX02015934">
    <property type="protein sequence ID" value="KAK3262813.1"/>
    <property type="molecule type" value="Genomic_DNA"/>
</dbReference>
<keyword evidence="2" id="KW-1185">Reference proteome</keyword>
<dbReference type="Proteomes" id="UP001190700">
    <property type="component" value="Unassembled WGS sequence"/>
</dbReference>
<protein>
    <submittedName>
        <fullName evidence="1">Uncharacterized protein</fullName>
    </submittedName>
</protein>
<comment type="caution">
    <text evidence="1">The sequence shown here is derived from an EMBL/GenBank/DDBJ whole genome shotgun (WGS) entry which is preliminary data.</text>
</comment>